<evidence type="ECO:0000313" key="2">
    <source>
        <dbReference type="EMBL" id="ADY13353.1"/>
    </source>
</evidence>
<keyword evidence="3" id="KW-1185">Reference proteome</keyword>
<sequence length="544" mass="60776">MWLVGFLKKSLLECSIGKKGMKKAYDVVVVGGGIAGLTAAAYCARAGLSVLLCEKQDRIGGLVHSFSRNGFVYDQGIRAIENSGIVFPMLKQLGIELSWVRSLVTLALAEKKVAVQDTASLDVYQRMLEELFPENVGDIALIMAEIRKITTYMDVLYGIDNPLFLDNYQDLGYVRKTLLPWLFKYLRTIGKIGKLNEPVVSYLGKFTKNQVLIDIISQHFFADTPTFFALSYFGLYCEYQYPMGGTGKLTEALHTYLQHHNVDIRLNCQVTSFDAENRRLLEDISYGTLIWAANLKALYRSVDEKQLSLKANRHKQTLETKHGGDSIFTYYIAVDLPPTYFSALSTPHLFYTPSMVGQSTVDQTALEETCHDKAMIKQYLQAYCAATTYEISIPVLRDSSLAPEGKTALIVSTLASYQLFSKIEKDGWYEEAKLFMQDCMRTVLHSGMYPCLSDHVLEEFSATPLTLSRLTANSEGAITGWAFTEGEVPVVHSLKRITKSVHTEIEHVLQAGQWTFSPSGLPISIMTGKLAAEQAIKAAKRGRL</sequence>
<dbReference type="Gene3D" id="3.50.50.60">
    <property type="entry name" value="FAD/NAD(P)-binding domain"/>
    <property type="match status" value="2"/>
</dbReference>
<comment type="similarity">
    <text evidence="1">Belongs to the carotenoid/retinoid oxidoreductase family.</text>
</comment>
<evidence type="ECO:0000313" key="3">
    <source>
        <dbReference type="Proteomes" id="UP000008466"/>
    </source>
</evidence>
<organism evidence="2 3">
    <name type="scientific">Sphaerochaeta globosa (strain ATCC BAA-1886 / DSM 22777 / Buddy)</name>
    <name type="common">Spirochaeta sp. (strain Buddy)</name>
    <dbReference type="NCBI Taxonomy" id="158189"/>
    <lineage>
        <taxon>Bacteria</taxon>
        <taxon>Pseudomonadati</taxon>
        <taxon>Spirochaetota</taxon>
        <taxon>Spirochaetia</taxon>
        <taxon>Spirochaetales</taxon>
        <taxon>Sphaerochaetaceae</taxon>
        <taxon>Sphaerochaeta</taxon>
    </lineage>
</organism>
<evidence type="ECO:0000256" key="1">
    <source>
        <dbReference type="ARBA" id="ARBA00006046"/>
    </source>
</evidence>
<accession>F0RZ72</accession>
<protein>
    <submittedName>
        <fullName evidence="2">FAD dependent oxidoreductase</fullName>
    </submittedName>
</protein>
<dbReference type="Pfam" id="PF13450">
    <property type="entry name" value="NAD_binding_8"/>
    <property type="match status" value="1"/>
</dbReference>
<dbReference type="EMBL" id="CP002541">
    <property type="protein sequence ID" value="ADY13353.1"/>
    <property type="molecule type" value="Genomic_DNA"/>
</dbReference>
<reference evidence="3" key="1">
    <citation type="submission" date="2011-02" db="EMBL/GenBank/DDBJ databases">
        <title>Complete sequence of Spirochaeta sp. Buddy.</title>
        <authorList>
            <person name="Lucas S."/>
            <person name="Copeland A."/>
            <person name="Lapidus A."/>
            <person name="Cheng J.-F."/>
            <person name="Goodwin L."/>
            <person name="Pitluck S."/>
            <person name="Zeytun A."/>
            <person name="Detter J.C."/>
            <person name="Han C."/>
            <person name="Tapia R."/>
            <person name="Land M."/>
            <person name="Hauser L."/>
            <person name="Kyrpides N."/>
            <person name="Ivanova N."/>
            <person name="Mikhailova N."/>
            <person name="Pagani I."/>
            <person name="Ritalahti K.M."/>
            <person name="Loeffler F.E."/>
            <person name="Woyke T."/>
        </authorList>
    </citation>
    <scope>NUCLEOTIDE SEQUENCE [LARGE SCALE GENOMIC DNA]</scope>
    <source>
        <strain evidence="3">ATCC BAA-1886 / DSM 22777 / Buddy</strain>
    </source>
</reference>
<dbReference type="HOGENOM" id="CLU_510694_0_0_12"/>
<dbReference type="eggNOG" id="COG1233">
    <property type="taxonomic scope" value="Bacteria"/>
</dbReference>
<name>F0RZ72_SPHGB</name>
<dbReference type="STRING" id="158189.SpiBuddy_1528"/>
<dbReference type="PANTHER" id="PTHR43734">
    <property type="entry name" value="PHYTOENE DESATURASE"/>
    <property type="match status" value="1"/>
</dbReference>
<proteinExistence type="inferred from homology"/>
<dbReference type="InterPro" id="IPR036188">
    <property type="entry name" value="FAD/NAD-bd_sf"/>
</dbReference>
<dbReference type="PANTHER" id="PTHR43734:SF1">
    <property type="entry name" value="PHYTOENE DESATURASE"/>
    <property type="match status" value="1"/>
</dbReference>
<dbReference type="KEGG" id="sbu:SpiBuddy_1528"/>
<gene>
    <name evidence="2" type="ordered locus">SpiBuddy_1528</name>
</gene>
<dbReference type="Proteomes" id="UP000008466">
    <property type="component" value="Chromosome"/>
</dbReference>
<dbReference type="AlphaFoldDB" id="F0RZ72"/>
<dbReference type="SUPFAM" id="SSF51905">
    <property type="entry name" value="FAD/NAD(P)-binding domain"/>
    <property type="match status" value="1"/>
</dbReference>